<keyword evidence="1" id="KW-0732">Signal</keyword>
<name>A0A5N6HIW5_ASPFL</name>
<evidence type="ECO:0000313" key="2">
    <source>
        <dbReference type="EMBL" id="KAB8253270.1"/>
    </source>
</evidence>
<dbReference type="AlphaFoldDB" id="A0A5N6HIW5"/>
<gene>
    <name evidence="2" type="ORF">BDV35DRAFT_333355</name>
</gene>
<dbReference type="EMBL" id="ML734551">
    <property type="protein sequence ID" value="KAB8253270.1"/>
    <property type="molecule type" value="Genomic_DNA"/>
</dbReference>
<sequence>MRSHPKLSIGFILIQGLVLYGGRGDSKLGHYGLFSKLSFANLQSPFSNCLPSTYRDVLTPIIVRNSTLQSP</sequence>
<dbReference type="Proteomes" id="UP000325434">
    <property type="component" value="Unassembled WGS sequence"/>
</dbReference>
<proteinExistence type="predicted"/>
<evidence type="ECO:0000256" key="1">
    <source>
        <dbReference type="SAM" id="SignalP"/>
    </source>
</evidence>
<reference evidence="2" key="1">
    <citation type="submission" date="2019-04" db="EMBL/GenBank/DDBJ databases">
        <title>Friends and foes A comparative genomics study of 23 Aspergillus species from section Flavi.</title>
        <authorList>
            <consortium name="DOE Joint Genome Institute"/>
            <person name="Kjaerbolling I."/>
            <person name="Vesth T."/>
            <person name="Frisvad J.C."/>
            <person name="Nybo J.L."/>
            <person name="Theobald S."/>
            <person name="Kildgaard S."/>
            <person name="Isbrandt T."/>
            <person name="Kuo A."/>
            <person name="Sato A."/>
            <person name="Lyhne E.K."/>
            <person name="Kogle M.E."/>
            <person name="Wiebenga A."/>
            <person name="Kun R.S."/>
            <person name="Lubbers R.J."/>
            <person name="Makela M.R."/>
            <person name="Barry K."/>
            <person name="Chovatia M."/>
            <person name="Clum A."/>
            <person name="Daum C."/>
            <person name="Haridas S."/>
            <person name="He G."/>
            <person name="LaButti K."/>
            <person name="Lipzen A."/>
            <person name="Mondo S."/>
            <person name="Riley R."/>
            <person name="Salamov A."/>
            <person name="Simmons B.A."/>
            <person name="Magnuson J.K."/>
            <person name="Henrissat B."/>
            <person name="Mortensen U.H."/>
            <person name="Larsen T.O."/>
            <person name="Devries R.P."/>
            <person name="Grigoriev I.V."/>
            <person name="Machida M."/>
            <person name="Baker S.E."/>
            <person name="Andersen M.R."/>
        </authorList>
    </citation>
    <scope>NUCLEOTIDE SEQUENCE [LARGE SCALE GENOMIC DNA]</scope>
    <source>
        <strain evidence="2">CBS 121.62</strain>
    </source>
</reference>
<protein>
    <submittedName>
        <fullName evidence="2">Uncharacterized protein</fullName>
    </submittedName>
</protein>
<accession>A0A5N6HIW5</accession>
<feature type="signal peptide" evidence="1">
    <location>
        <begin position="1"/>
        <end position="24"/>
    </location>
</feature>
<feature type="chain" id="PRO_5024822409" evidence="1">
    <location>
        <begin position="25"/>
        <end position="71"/>
    </location>
</feature>
<organism evidence="2">
    <name type="scientific">Aspergillus flavus</name>
    <dbReference type="NCBI Taxonomy" id="5059"/>
    <lineage>
        <taxon>Eukaryota</taxon>
        <taxon>Fungi</taxon>
        <taxon>Dikarya</taxon>
        <taxon>Ascomycota</taxon>
        <taxon>Pezizomycotina</taxon>
        <taxon>Eurotiomycetes</taxon>
        <taxon>Eurotiomycetidae</taxon>
        <taxon>Eurotiales</taxon>
        <taxon>Aspergillaceae</taxon>
        <taxon>Aspergillus</taxon>
        <taxon>Aspergillus subgen. Circumdati</taxon>
    </lineage>
</organism>